<evidence type="ECO:0000256" key="5">
    <source>
        <dbReference type="ARBA" id="ARBA00022553"/>
    </source>
</evidence>
<dbReference type="InterPro" id="IPR036890">
    <property type="entry name" value="HATPase_C_sf"/>
</dbReference>
<evidence type="ECO:0000259" key="13">
    <source>
        <dbReference type="PROSITE" id="PS50885"/>
    </source>
</evidence>
<evidence type="ECO:0000256" key="7">
    <source>
        <dbReference type="ARBA" id="ARBA00022741"/>
    </source>
</evidence>
<dbReference type="SUPFAM" id="SSF47384">
    <property type="entry name" value="Homodimeric domain of signal transducing histidine kinase"/>
    <property type="match status" value="1"/>
</dbReference>
<keyword evidence="9" id="KW-0067">ATP-binding</keyword>
<feature type="transmembrane region" description="Helical" evidence="11">
    <location>
        <begin position="428"/>
        <end position="447"/>
    </location>
</feature>
<feature type="domain" description="HAMP" evidence="13">
    <location>
        <begin position="448"/>
        <end position="500"/>
    </location>
</feature>
<dbReference type="GO" id="GO:0005524">
    <property type="term" value="F:ATP binding"/>
    <property type="evidence" value="ECO:0007669"/>
    <property type="project" value="UniProtKB-KW"/>
</dbReference>
<dbReference type="PROSITE" id="PS50885">
    <property type="entry name" value="HAMP"/>
    <property type="match status" value="1"/>
</dbReference>
<evidence type="ECO:0000256" key="4">
    <source>
        <dbReference type="ARBA" id="ARBA00022475"/>
    </source>
</evidence>
<keyword evidence="11" id="KW-1133">Transmembrane helix</keyword>
<organism evidence="14 15">
    <name type="scientific">Sphingomonas chungangi</name>
    <dbReference type="NCBI Taxonomy" id="2683589"/>
    <lineage>
        <taxon>Bacteria</taxon>
        <taxon>Pseudomonadati</taxon>
        <taxon>Pseudomonadota</taxon>
        <taxon>Alphaproteobacteria</taxon>
        <taxon>Sphingomonadales</taxon>
        <taxon>Sphingomonadaceae</taxon>
        <taxon>Sphingomonas</taxon>
    </lineage>
</organism>
<evidence type="ECO:0000313" key="14">
    <source>
        <dbReference type="EMBL" id="MBA2935895.1"/>
    </source>
</evidence>
<evidence type="ECO:0000256" key="3">
    <source>
        <dbReference type="ARBA" id="ARBA00012438"/>
    </source>
</evidence>
<dbReference type="RefSeq" id="WP_160363081.1">
    <property type="nucleotide sequence ID" value="NZ_JACEIB010000026.1"/>
</dbReference>
<comment type="caution">
    <text evidence="14">The sequence shown here is derived from an EMBL/GenBank/DDBJ whole genome shotgun (WGS) entry which is preliminary data.</text>
</comment>
<gene>
    <name evidence="14" type="ORF">HZF05_17585</name>
</gene>
<dbReference type="InterPro" id="IPR005467">
    <property type="entry name" value="His_kinase_dom"/>
</dbReference>
<dbReference type="InterPro" id="IPR003661">
    <property type="entry name" value="HisK_dim/P_dom"/>
</dbReference>
<dbReference type="EC" id="2.7.13.3" evidence="3"/>
<name>A0A838LB12_9SPHN</name>
<evidence type="ECO:0000313" key="15">
    <source>
        <dbReference type="Proteomes" id="UP000570166"/>
    </source>
</evidence>
<dbReference type="Pfam" id="PF00672">
    <property type="entry name" value="HAMP"/>
    <property type="match status" value="1"/>
</dbReference>
<dbReference type="InterPro" id="IPR004358">
    <property type="entry name" value="Sig_transdc_His_kin-like_C"/>
</dbReference>
<keyword evidence="4" id="KW-1003">Cell membrane</keyword>
<dbReference type="Gene3D" id="1.10.287.130">
    <property type="match status" value="1"/>
</dbReference>
<dbReference type="PROSITE" id="PS50109">
    <property type="entry name" value="HIS_KIN"/>
    <property type="match status" value="1"/>
</dbReference>
<keyword evidence="11" id="KW-0812">Transmembrane</keyword>
<dbReference type="GO" id="GO:0000155">
    <property type="term" value="F:phosphorelay sensor kinase activity"/>
    <property type="evidence" value="ECO:0007669"/>
    <property type="project" value="InterPro"/>
</dbReference>
<evidence type="ECO:0000256" key="6">
    <source>
        <dbReference type="ARBA" id="ARBA00022679"/>
    </source>
</evidence>
<dbReference type="Proteomes" id="UP000570166">
    <property type="component" value="Unassembled WGS sequence"/>
</dbReference>
<dbReference type="InterPro" id="IPR003660">
    <property type="entry name" value="HAMP_dom"/>
</dbReference>
<evidence type="ECO:0000256" key="1">
    <source>
        <dbReference type="ARBA" id="ARBA00000085"/>
    </source>
</evidence>
<keyword evidence="11" id="KW-0472">Membrane</keyword>
<dbReference type="SUPFAM" id="SSF158472">
    <property type="entry name" value="HAMP domain-like"/>
    <property type="match status" value="1"/>
</dbReference>
<sequence length="713" mass="74518">MSTIRPHRTWREPPIVLQILVLLFGGLVVAQIVTLMLTMVVPPSPPVQHDMRDIVSALRSAEDAGGLTRSVQAGPPDVSGAGWFTSSEARDSLAKLLGRSADDVRLAFYAPLPFAGVAAAPPQTRLSIETAHPAGTVTAQPIAWTVDPEPLLPRSEQLLRLVAGPPGGGGYPGGSGGNGMPGGGFQGRDFPGEGYPRQGSPNGSGRMDGNGRRGGMSNGAPGGGGAIGRDLGGRGYTPSPGDLDRQPVGPYRPDGDQPGSMGRGDDRGAFGPHPGERDAGAMPGLAAPSVVGRDFAPILPPSASAPATATATATGNEASPRPIVPPQAKPTIVPHTSASPSVAAPQPDRPLQAVAPSATLPAVSSPDREAAPSAAPLPIRPQGKALFGLAPAPFVEGDFVAAVRGDDGRWTVVQPAADGFPNAWQRRVLLWFVVAFAIVAPIGWLYARHIVRPLARFTTAAEQLGRDPSAALVALEGPAEIGRAAHAFNVMQSRLRSFVDDRTAMVGAISHDLRTPLTRLRFRIEEVEDDAIRDGMNEEVAEMEAMITSALTFIRDASTPNARERLDLGMLVEDVAQDAQLIGSDVKVEMLAPAPVEIDVLGMRRLLANLVENAVKYGDRARIRMRVEEDAAIAEIEDDGPGIPEDELERAFEPFYRASNAAGSGKSGTGLGLAVCRSIARAHGGDVVLVRSADGFAAQLRLPLAYDAARMAA</sequence>
<dbReference type="SMART" id="SM00388">
    <property type="entry name" value="HisKA"/>
    <property type="match status" value="1"/>
</dbReference>
<dbReference type="AlphaFoldDB" id="A0A838LB12"/>
<evidence type="ECO:0000256" key="8">
    <source>
        <dbReference type="ARBA" id="ARBA00022777"/>
    </source>
</evidence>
<keyword evidence="5" id="KW-0597">Phosphoprotein</keyword>
<evidence type="ECO:0000256" key="11">
    <source>
        <dbReference type="SAM" id="Phobius"/>
    </source>
</evidence>
<keyword evidence="7" id="KW-0547">Nucleotide-binding</keyword>
<feature type="region of interest" description="Disordered" evidence="10">
    <location>
        <begin position="358"/>
        <end position="377"/>
    </location>
</feature>
<keyword evidence="6" id="KW-0808">Transferase</keyword>
<keyword evidence="8" id="KW-0418">Kinase</keyword>
<feature type="compositionally biased region" description="Basic and acidic residues" evidence="10">
    <location>
        <begin position="263"/>
        <end position="279"/>
    </location>
</feature>
<dbReference type="Pfam" id="PF02518">
    <property type="entry name" value="HATPase_c"/>
    <property type="match status" value="1"/>
</dbReference>
<keyword evidence="15" id="KW-1185">Reference proteome</keyword>
<dbReference type="PRINTS" id="PR00344">
    <property type="entry name" value="BCTRLSENSOR"/>
</dbReference>
<comment type="catalytic activity">
    <reaction evidence="1">
        <text>ATP + protein L-histidine = ADP + protein N-phospho-L-histidine.</text>
        <dbReference type="EC" id="2.7.13.3"/>
    </reaction>
</comment>
<dbReference type="CDD" id="cd06225">
    <property type="entry name" value="HAMP"/>
    <property type="match status" value="1"/>
</dbReference>
<dbReference type="CDD" id="cd00082">
    <property type="entry name" value="HisKA"/>
    <property type="match status" value="1"/>
</dbReference>
<dbReference type="InterPro" id="IPR036097">
    <property type="entry name" value="HisK_dim/P_sf"/>
</dbReference>
<evidence type="ECO:0000256" key="10">
    <source>
        <dbReference type="SAM" id="MobiDB-lite"/>
    </source>
</evidence>
<comment type="subcellular location">
    <subcellularLocation>
        <location evidence="2">Cell membrane</location>
        <topology evidence="2">Multi-pass membrane protein</topology>
    </subcellularLocation>
</comment>
<dbReference type="SMART" id="SM00387">
    <property type="entry name" value="HATPase_c"/>
    <property type="match status" value="1"/>
</dbReference>
<evidence type="ECO:0000256" key="9">
    <source>
        <dbReference type="ARBA" id="ARBA00022840"/>
    </source>
</evidence>
<feature type="region of interest" description="Disordered" evidence="10">
    <location>
        <begin position="162"/>
        <end position="349"/>
    </location>
</feature>
<dbReference type="InterPro" id="IPR050980">
    <property type="entry name" value="2C_sensor_his_kinase"/>
</dbReference>
<dbReference type="SUPFAM" id="SSF55874">
    <property type="entry name" value="ATPase domain of HSP90 chaperone/DNA topoisomerase II/histidine kinase"/>
    <property type="match status" value="1"/>
</dbReference>
<dbReference type="PANTHER" id="PTHR44936:SF10">
    <property type="entry name" value="SENSOR PROTEIN RSTB"/>
    <property type="match status" value="1"/>
</dbReference>
<feature type="domain" description="Histidine kinase" evidence="12">
    <location>
        <begin position="508"/>
        <end position="706"/>
    </location>
</feature>
<dbReference type="PANTHER" id="PTHR44936">
    <property type="entry name" value="SENSOR PROTEIN CREC"/>
    <property type="match status" value="1"/>
</dbReference>
<feature type="compositionally biased region" description="Low complexity" evidence="10">
    <location>
        <begin position="301"/>
        <end position="314"/>
    </location>
</feature>
<proteinExistence type="predicted"/>
<dbReference type="SMART" id="SM00304">
    <property type="entry name" value="HAMP"/>
    <property type="match status" value="1"/>
</dbReference>
<feature type="compositionally biased region" description="Gly residues" evidence="10">
    <location>
        <begin position="206"/>
        <end position="227"/>
    </location>
</feature>
<feature type="compositionally biased region" description="Gly residues" evidence="10">
    <location>
        <begin position="165"/>
        <end position="186"/>
    </location>
</feature>
<evidence type="ECO:0000256" key="2">
    <source>
        <dbReference type="ARBA" id="ARBA00004651"/>
    </source>
</evidence>
<protein>
    <recommendedName>
        <fullName evidence="3">histidine kinase</fullName>
        <ecNumber evidence="3">2.7.13.3</ecNumber>
    </recommendedName>
</protein>
<dbReference type="CDD" id="cd00075">
    <property type="entry name" value="HATPase"/>
    <property type="match status" value="1"/>
</dbReference>
<evidence type="ECO:0000259" key="12">
    <source>
        <dbReference type="PROSITE" id="PS50109"/>
    </source>
</evidence>
<accession>A0A838LB12</accession>
<dbReference type="EMBL" id="JACEIB010000026">
    <property type="protein sequence ID" value="MBA2935895.1"/>
    <property type="molecule type" value="Genomic_DNA"/>
</dbReference>
<dbReference type="InterPro" id="IPR003594">
    <property type="entry name" value="HATPase_dom"/>
</dbReference>
<reference evidence="14 15" key="1">
    <citation type="submission" date="2020-07" db="EMBL/GenBank/DDBJ databases">
        <authorList>
            <person name="Sun Q."/>
        </authorList>
    </citation>
    <scope>NUCLEOTIDE SEQUENCE [LARGE SCALE GENOMIC DNA]</scope>
    <source>
        <strain evidence="14 15">CGMCC 1.13654</strain>
    </source>
</reference>
<dbReference type="Gene3D" id="3.30.565.10">
    <property type="entry name" value="Histidine kinase-like ATPase, C-terminal domain"/>
    <property type="match status" value="1"/>
</dbReference>
<dbReference type="GO" id="GO:0005886">
    <property type="term" value="C:plasma membrane"/>
    <property type="evidence" value="ECO:0007669"/>
    <property type="project" value="UniProtKB-SubCell"/>
</dbReference>